<protein>
    <submittedName>
        <fullName evidence="2">Uncharacterized protein</fullName>
    </submittedName>
</protein>
<dbReference type="KEGG" id="rpd:RPD_2493"/>
<reference evidence="2 3" key="1">
    <citation type="submission" date="2006-03" db="EMBL/GenBank/DDBJ databases">
        <title>Complete sequence of Rhodopseudomonas palustris BisB5.</title>
        <authorList>
            <consortium name="US DOE Joint Genome Institute"/>
            <person name="Copeland A."/>
            <person name="Lucas S."/>
            <person name="Lapidus A."/>
            <person name="Barry K."/>
            <person name="Detter J.C."/>
            <person name="Glavina del Rio T."/>
            <person name="Hammon N."/>
            <person name="Israni S."/>
            <person name="Dalin E."/>
            <person name="Tice H."/>
            <person name="Pitluck S."/>
            <person name="Chain P."/>
            <person name="Malfatti S."/>
            <person name="Shin M."/>
            <person name="Vergez L."/>
            <person name="Schmutz J."/>
            <person name="Larimer F."/>
            <person name="Land M."/>
            <person name="Hauser L."/>
            <person name="Pelletier D.A."/>
            <person name="Kyrpides N."/>
            <person name="Lykidis A."/>
            <person name="Oda Y."/>
            <person name="Harwood C.S."/>
            <person name="Richardson P."/>
        </authorList>
    </citation>
    <scope>NUCLEOTIDE SEQUENCE [LARGE SCALE GENOMIC DNA]</scope>
    <source>
        <strain evidence="2 3">BisB5</strain>
    </source>
</reference>
<feature type="region of interest" description="Disordered" evidence="1">
    <location>
        <begin position="92"/>
        <end position="116"/>
    </location>
</feature>
<gene>
    <name evidence="2" type="ordered locus">RPD_2493</name>
</gene>
<name>Q137L6_RHOPS</name>
<evidence type="ECO:0000313" key="2">
    <source>
        <dbReference type="EMBL" id="ABE39723.1"/>
    </source>
</evidence>
<accession>Q137L6</accession>
<sequence length="116" mass="11935" precursor="true">MAGRMPGRNSSRDRRRSRGVVIALLAGLVAGPGLGGCSISLSDMPLMGSSEKVEKPKETEAFPAVNDLPANRGEAVLAPAERNKIEQELIAARERQANANGSAAAKPGATPSSAAK</sequence>
<dbReference type="Proteomes" id="UP000001818">
    <property type="component" value="Chromosome"/>
</dbReference>
<proteinExistence type="predicted"/>
<dbReference type="HOGENOM" id="CLU_169681_0_0_5"/>
<dbReference type="STRING" id="316057.RPD_2493"/>
<dbReference type="AlphaFoldDB" id="Q137L6"/>
<evidence type="ECO:0000256" key="1">
    <source>
        <dbReference type="SAM" id="MobiDB-lite"/>
    </source>
</evidence>
<dbReference type="EMBL" id="CP000283">
    <property type="protein sequence ID" value="ABE39723.1"/>
    <property type="molecule type" value="Genomic_DNA"/>
</dbReference>
<dbReference type="BioCyc" id="RPAL316057:RPD_RS12515-MONOMER"/>
<evidence type="ECO:0000313" key="3">
    <source>
        <dbReference type="Proteomes" id="UP000001818"/>
    </source>
</evidence>
<organism evidence="2 3">
    <name type="scientific">Rhodopseudomonas palustris (strain BisB5)</name>
    <dbReference type="NCBI Taxonomy" id="316057"/>
    <lineage>
        <taxon>Bacteria</taxon>
        <taxon>Pseudomonadati</taxon>
        <taxon>Pseudomonadota</taxon>
        <taxon>Alphaproteobacteria</taxon>
        <taxon>Hyphomicrobiales</taxon>
        <taxon>Nitrobacteraceae</taxon>
        <taxon>Rhodopseudomonas</taxon>
    </lineage>
</organism>
<dbReference type="eggNOG" id="ENOG50313JS">
    <property type="taxonomic scope" value="Bacteria"/>
</dbReference>